<dbReference type="Proteomes" id="UP000254051">
    <property type="component" value="Unassembled WGS sequence"/>
</dbReference>
<sequence>MKQVMQECVSNGAAIFFSTHVLDVAEKLCNKVAIIKAGSKLDFTRFWLLSGCVCPCGTPKYESIPNIEYAAYSYSLLSIHCCTWGILNKKYPNYAWENEMLVVKQSFPVIVSNIISIAAVALPVLLHWTLSFPLMPALWGVAAAAITAASIMYQKTCKSKFI</sequence>
<accession>A0A316A1N1</accession>
<keyword evidence="1" id="KW-0472">Membrane</keyword>
<feature type="transmembrane region" description="Helical" evidence="1">
    <location>
        <begin position="134"/>
        <end position="153"/>
    </location>
</feature>
<evidence type="ECO:0000313" key="3">
    <source>
        <dbReference type="Proteomes" id="UP000254051"/>
    </source>
</evidence>
<proteinExistence type="predicted"/>
<name>A0A316A1N1_9FIRM</name>
<evidence type="ECO:0000256" key="1">
    <source>
        <dbReference type="SAM" id="Phobius"/>
    </source>
</evidence>
<organism evidence="2 3">
    <name type="scientific">Faecalicatena contorta</name>
    <dbReference type="NCBI Taxonomy" id="39482"/>
    <lineage>
        <taxon>Bacteria</taxon>
        <taxon>Bacillati</taxon>
        <taxon>Bacillota</taxon>
        <taxon>Clostridia</taxon>
        <taxon>Lachnospirales</taxon>
        <taxon>Lachnospiraceae</taxon>
        <taxon>Faecalicatena</taxon>
    </lineage>
</organism>
<dbReference type="AlphaFoldDB" id="A0A316A1N1"/>
<gene>
    <name evidence="2" type="ORF">SAMN05216529_102225</name>
</gene>
<reference evidence="3" key="1">
    <citation type="submission" date="2017-07" db="EMBL/GenBank/DDBJ databases">
        <authorList>
            <person name="Varghese N."/>
            <person name="Submissions S."/>
        </authorList>
    </citation>
    <scope>NUCLEOTIDE SEQUENCE [LARGE SCALE GENOMIC DNA]</scope>
    <source>
        <strain evidence="3">NLAE-zl-C134</strain>
    </source>
</reference>
<feature type="transmembrane region" description="Helical" evidence="1">
    <location>
        <begin position="107"/>
        <end position="128"/>
    </location>
</feature>
<evidence type="ECO:0000313" key="2">
    <source>
        <dbReference type="EMBL" id="SUQ13008.1"/>
    </source>
</evidence>
<dbReference type="EMBL" id="UHJJ01000002">
    <property type="protein sequence ID" value="SUQ13008.1"/>
    <property type="molecule type" value="Genomic_DNA"/>
</dbReference>
<keyword evidence="1" id="KW-0812">Transmembrane</keyword>
<protein>
    <submittedName>
        <fullName evidence="2">Uncharacterized protein</fullName>
    </submittedName>
</protein>
<keyword evidence="3" id="KW-1185">Reference proteome</keyword>
<keyword evidence="1" id="KW-1133">Transmembrane helix</keyword>